<dbReference type="VEuPathDB" id="ToxoDB:TGVAND_259410"/>
<dbReference type="Proteomes" id="UP000028840">
    <property type="component" value="Unassembled WGS sequence"/>
</dbReference>
<comment type="caution">
    <text evidence="1">The sequence shown here is derived from an EMBL/GenBank/DDBJ whole genome shotgun (WGS) entry which is preliminary data.</text>
</comment>
<organism evidence="1 2">
    <name type="scientific">Toxoplasma gondii VAND</name>
    <dbReference type="NCBI Taxonomy" id="933077"/>
    <lineage>
        <taxon>Eukaryota</taxon>
        <taxon>Sar</taxon>
        <taxon>Alveolata</taxon>
        <taxon>Apicomplexa</taxon>
        <taxon>Conoidasida</taxon>
        <taxon>Coccidia</taxon>
        <taxon>Eucoccidiorida</taxon>
        <taxon>Eimeriorina</taxon>
        <taxon>Sarcocystidae</taxon>
        <taxon>Toxoplasma</taxon>
    </lineage>
</organism>
<reference evidence="1 2" key="2">
    <citation type="journal article" date="2015" name="Eukaryot. Cell">
        <title>Genetic mapping reveals that sinefungin resistance in Toxoplasma gondii is controlled by a putative amino acid transporter locus that can be used as a negative selectable marker.</title>
        <authorList>
            <person name="Behnke M.S."/>
            <person name="Khan A."/>
            <person name="Sibley L.D."/>
        </authorList>
    </citation>
    <scope>NUCLEOTIDE SEQUENCE [LARGE SCALE GENOMIC DNA]</scope>
    <source>
        <strain evidence="1 2">VAND</strain>
    </source>
</reference>
<reference evidence="1 2" key="1">
    <citation type="submission" date="2014-08" db="EMBL/GenBank/DDBJ databases">
        <authorList>
            <person name="Sibley D."/>
            <person name="Venepally P."/>
            <person name="Karamycheva S."/>
            <person name="Hadjithomas M."/>
            <person name="Khan A."/>
            <person name="Brunk B."/>
            <person name="Roos D."/>
            <person name="Caler E."/>
            <person name="Lorenzi H."/>
        </authorList>
    </citation>
    <scope>NUCLEOTIDE SEQUENCE [LARGE SCALE GENOMIC DNA]</scope>
    <source>
        <strain evidence="1 2">VAND</strain>
    </source>
</reference>
<dbReference type="AlphaFoldDB" id="A0A086QE40"/>
<name>A0A086QE40_TOXGO</name>
<proteinExistence type="predicted"/>
<protein>
    <submittedName>
        <fullName evidence="1">SAG-related sequence SRS26A</fullName>
    </submittedName>
</protein>
<gene>
    <name evidence="1" type="ORF">TGVAND_259410</name>
</gene>
<dbReference type="Gene3D" id="2.60.40.1320">
    <property type="entry name" value="SRS domain"/>
    <property type="match status" value="3"/>
</dbReference>
<evidence type="ECO:0000313" key="1">
    <source>
        <dbReference type="EMBL" id="KFH10872.1"/>
    </source>
</evidence>
<sequence>MYFSSGLGQQLKRVPKTLSQDDVQHNSITLVCMGALVFVTVFASKDIPALISRHQSRGVTLDVPSENNTSTHYKSAITITVGAAKKDATLTCGVTVITLHRADCTSSSSCPPEALSSEDRPIVPRICETENCDKPRILTDVFSGATREYDSDTQVYQLTIPKGNRPKKDVWYHCKSEGGGNICKVQLRVAAALAESSETRICSELKDTTTMVIGAESTETTLKSGVSGIVLERQDYTTGSCSSVMVPRSERSKTVFTFLPAGIRSEHVLNMVCSRHSLLVFVAAGIWLATSCTAASKGLSAAIKRYPGMHVTFTAGLEGKTCTDTKEEITVEVAANEGEAKFKCDGAVTALYPADCNGDDCPNTELARSGDQKVQRICEDAECQKIKVLNDVFPGATRDDSTDEHVHVLKFPKEDRPQKDVWYQCRSPQRTNPCKVKISVAAALKDPPADQICSQDNSRVIIEVGEDTTEARFKCSDTLTTLDPHDCSGDSCQEEVAHDHDEPVSMIYEDEDCRTAKHLDQVFPGATRHDDATNHVYKLTIPKEGRTTKAAWYQCKGSERNST</sequence>
<accession>A0A086QE40</accession>
<evidence type="ECO:0000313" key="2">
    <source>
        <dbReference type="Proteomes" id="UP000028840"/>
    </source>
</evidence>
<dbReference type="InterPro" id="IPR036755">
    <property type="entry name" value="SRS_dom_sf"/>
</dbReference>
<dbReference type="EMBL" id="AEYJ02000349">
    <property type="protein sequence ID" value="KFH10872.1"/>
    <property type="molecule type" value="Genomic_DNA"/>
</dbReference>
<dbReference type="SUPFAM" id="SSF74877">
    <property type="entry name" value="Major surface antigen p30, SAG1"/>
    <property type="match status" value="2"/>
</dbReference>
<feature type="non-terminal residue" evidence="1">
    <location>
        <position position="563"/>
    </location>
</feature>